<evidence type="ECO:0000313" key="1">
    <source>
        <dbReference type="EMBL" id="MDQ1207283.1"/>
    </source>
</evidence>
<dbReference type="EMBL" id="JAUTBK010000002">
    <property type="protein sequence ID" value="MDQ1207283.1"/>
    <property type="molecule type" value="Genomic_DNA"/>
</dbReference>
<organism evidence="1 2">
    <name type="scientific">Acinetobacter baylyi</name>
    <dbReference type="NCBI Taxonomy" id="202950"/>
    <lineage>
        <taxon>Bacteria</taxon>
        <taxon>Pseudomonadati</taxon>
        <taxon>Pseudomonadota</taxon>
        <taxon>Gammaproteobacteria</taxon>
        <taxon>Moraxellales</taxon>
        <taxon>Moraxellaceae</taxon>
        <taxon>Acinetobacter</taxon>
    </lineage>
</organism>
<dbReference type="RefSeq" id="WP_307001406.1">
    <property type="nucleotide sequence ID" value="NZ_JAUTBK010000002.1"/>
</dbReference>
<evidence type="ECO:0000313" key="2">
    <source>
        <dbReference type="Proteomes" id="UP001233360"/>
    </source>
</evidence>
<comment type="caution">
    <text evidence="1">The sequence shown here is derived from an EMBL/GenBank/DDBJ whole genome shotgun (WGS) entry which is preliminary data.</text>
</comment>
<name>A0ABU0USK7_ACIBI</name>
<keyword evidence="2" id="KW-1185">Reference proteome</keyword>
<reference evidence="1 2" key="1">
    <citation type="submission" date="2023-07" db="EMBL/GenBank/DDBJ databases">
        <title>Functional and genomic diversity of the sorghum phyllosphere microbiome.</title>
        <authorList>
            <person name="Shade A."/>
        </authorList>
    </citation>
    <scope>NUCLEOTIDE SEQUENCE [LARGE SCALE GENOMIC DNA]</scope>
    <source>
        <strain evidence="1 2">SORGH_AS_0887</strain>
    </source>
</reference>
<protein>
    <submittedName>
        <fullName evidence="1">Uncharacterized protein</fullName>
    </submittedName>
</protein>
<sequence>MAKQRRLLKTPPEKLHELIQMQKFIDEEIIMELSVDRTTAFYRTRVVMDELMTTIPGLELKLISNRSPNGFVYHSFSLIFNVINHSDVFAQLEIEPSDKLSHRNEDGSEIYGAHWYIIGETIKVKDDESFDWYNWFKEFRIKTNLTIFGQCHQPFEGELI</sequence>
<gene>
    <name evidence="1" type="ORF">QE380_000206</name>
</gene>
<dbReference type="Proteomes" id="UP001233360">
    <property type="component" value="Unassembled WGS sequence"/>
</dbReference>
<accession>A0ABU0USK7</accession>
<proteinExistence type="predicted"/>